<gene>
    <name evidence="1" type="ORF">BN2476_210157</name>
</gene>
<protein>
    <submittedName>
        <fullName evidence="1">Uncharacterized protein</fullName>
    </submittedName>
</protein>
<keyword evidence="2" id="KW-1185">Reference proteome</keyword>
<sequence length="87" mass="9785">MATYPDKHAQTHAGRLAVAESDLIRLDDRNIALGPLQQPKPATRQVLRDTRSFQTERIEVESRNQTFVKASKLLLVKTASSLFCSTF</sequence>
<dbReference type="EMBL" id="CYGY02000021">
    <property type="protein sequence ID" value="SIT39355.1"/>
    <property type="molecule type" value="Genomic_DNA"/>
</dbReference>
<comment type="caution">
    <text evidence="1">The sequence shown here is derived from an EMBL/GenBank/DDBJ whole genome shotgun (WGS) entry which is preliminary data.</text>
</comment>
<dbReference type="AlphaFoldDB" id="A0A1N7RW63"/>
<accession>A0A1N7RW63</accession>
<evidence type="ECO:0000313" key="1">
    <source>
        <dbReference type="EMBL" id="SIT39355.1"/>
    </source>
</evidence>
<dbReference type="Proteomes" id="UP000195569">
    <property type="component" value="Unassembled WGS sequence"/>
</dbReference>
<proteinExistence type="predicted"/>
<evidence type="ECO:0000313" key="2">
    <source>
        <dbReference type="Proteomes" id="UP000195569"/>
    </source>
</evidence>
<dbReference type="RefSeq" id="WP_143810933.1">
    <property type="nucleotide sequence ID" value="NZ_CYGY02000021.1"/>
</dbReference>
<organism evidence="1 2">
    <name type="scientific">Paraburkholderia piptadeniae</name>
    <dbReference type="NCBI Taxonomy" id="1701573"/>
    <lineage>
        <taxon>Bacteria</taxon>
        <taxon>Pseudomonadati</taxon>
        <taxon>Pseudomonadota</taxon>
        <taxon>Betaproteobacteria</taxon>
        <taxon>Burkholderiales</taxon>
        <taxon>Burkholderiaceae</taxon>
        <taxon>Paraburkholderia</taxon>
    </lineage>
</organism>
<reference evidence="1" key="1">
    <citation type="submission" date="2016-12" db="EMBL/GenBank/DDBJ databases">
        <authorList>
            <person name="Moulin L."/>
        </authorList>
    </citation>
    <scope>NUCLEOTIDE SEQUENCE [LARGE SCALE GENOMIC DNA]</scope>
    <source>
        <strain evidence="1">STM 7183</strain>
    </source>
</reference>
<name>A0A1N7RW63_9BURK</name>